<comment type="caution">
    <text evidence="2">The sequence shown here is derived from an EMBL/GenBank/DDBJ whole genome shotgun (WGS) entry which is preliminary data.</text>
</comment>
<proteinExistence type="predicted"/>
<reference evidence="2" key="2">
    <citation type="submission" date="2020-10" db="EMBL/GenBank/DDBJ databases">
        <authorList>
            <person name="Cooper E.A."/>
            <person name="Brenton Z.W."/>
            <person name="Flinn B.S."/>
            <person name="Jenkins J."/>
            <person name="Shu S."/>
            <person name="Flowers D."/>
            <person name="Luo F."/>
            <person name="Wang Y."/>
            <person name="Xia P."/>
            <person name="Barry K."/>
            <person name="Daum C."/>
            <person name="Lipzen A."/>
            <person name="Yoshinaga Y."/>
            <person name="Schmutz J."/>
            <person name="Saski C."/>
            <person name="Vermerris W."/>
            <person name="Kresovich S."/>
        </authorList>
    </citation>
    <scope>NUCLEOTIDE SEQUENCE</scope>
</reference>
<evidence type="ECO:0000313" key="3">
    <source>
        <dbReference type="Proteomes" id="UP000807115"/>
    </source>
</evidence>
<dbReference type="Proteomes" id="UP000807115">
    <property type="component" value="Chromosome 2"/>
</dbReference>
<feature type="region of interest" description="Disordered" evidence="1">
    <location>
        <begin position="1"/>
        <end position="23"/>
    </location>
</feature>
<organism evidence="2 3">
    <name type="scientific">Sorghum bicolor</name>
    <name type="common">Sorghum</name>
    <name type="synonym">Sorghum vulgare</name>
    <dbReference type="NCBI Taxonomy" id="4558"/>
    <lineage>
        <taxon>Eukaryota</taxon>
        <taxon>Viridiplantae</taxon>
        <taxon>Streptophyta</taxon>
        <taxon>Embryophyta</taxon>
        <taxon>Tracheophyta</taxon>
        <taxon>Spermatophyta</taxon>
        <taxon>Magnoliopsida</taxon>
        <taxon>Liliopsida</taxon>
        <taxon>Poales</taxon>
        <taxon>Poaceae</taxon>
        <taxon>PACMAD clade</taxon>
        <taxon>Panicoideae</taxon>
        <taxon>Andropogonodae</taxon>
        <taxon>Andropogoneae</taxon>
        <taxon>Sorghinae</taxon>
        <taxon>Sorghum</taxon>
    </lineage>
</organism>
<protein>
    <submittedName>
        <fullName evidence="2">Uncharacterized protein</fullName>
    </submittedName>
</protein>
<dbReference type="EMBL" id="CM027681">
    <property type="protein sequence ID" value="KAG0542016.1"/>
    <property type="molecule type" value="Genomic_DNA"/>
</dbReference>
<name>A0A921RM86_SORBI</name>
<evidence type="ECO:0000256" key="1">
    <source>
        <dbReference type="SAM" id="MobiDB-lite"/>
    </source>
</evidence>
<reference evidence="2" key="1">
    <citation type="journal article" date="2019" name="BMC Genomics">
        <title>A new reference genome for Sorghum bicolor reveals high levels of sequence similarity between sweet and grain genotypes: implications for the genetics of sugar metabolism.</title>
        <authorList>
            <person name="Cooper E.A."/>
            <person name="Brenton Z.W."/>
            <person name="Flinn B.S."/>
            <person name="Jenkins J."/>
            <person name="Shu S."/>
            <person name="Flowers D."/>
            <person name="Luo F."/>
            <person name="Wang Y."/>
            <person name="Xia P."/>
            <person name="Barry K."/>
            <person name="Daum C."/>
            <person name="Lipzen A."/>
            <person name="Yoshinaga Y."/>
            <person name="Schmutz J."/>
            <person name="Saski C."/>
            <person name="Vermerris W."/>
            <person name="Kresovich S."/>
        </authorList>
    </citation>
    <scope>NUCLEOTIDE SEQUENCE</scope>
</reference>
<gene>
    <name evidence="2" type="ORF">BDA96_02G066500</name>
</gene>
<dbReference type="AlphaFoldDB" id="A0A921RM86"/>
<sequence length="69" mass="7363">MWTSSRSGLPDGRPSGRFISPGSVRRTPELLEVAVGLHMMVSQLTTAMAQSKGDTTVHAHGTRCVLGKN</sequence>
<accession>A0A921RM86</accession>
<evidence type="ECO:0000313" key="2">
    <source>
        <dbReference type="EMBL" id="KAG0542016.1"/>
    </source>
</evidence>